<organism evidence="1 2">
    <name type="scientific">Rhodospira trueperi</name>
    <dbReference type="NCBI Taxonomy" id="69960"/>
    <lineage>
        <taxon>Bacteria</taxon>
        <taxon>Pseudomonadati</taxon>
        <taxon>Pseudomonadota</taxon>
        <taxon>Alphaproteobacteria</taxon>
        <taxon>Rhodospirillales</taxon>
        <taxon>Rhodospirillaceae</taxon>
        <taxon>Rhodospira</taxon>
    </lineage>
</organism>
<dbReference type="EMBL" id="FNAP01000009">
    <property type="protein sequence ID" value="SDE64788.1"/>
    <property type="molecule type" value="Genomic_DNA"/>
</dbReference>
<reference evidence="1 2" key="1">
    <citation type="submission" date="2016-10" db="EMBL/GenBank/DDBJ databases">
        <authorList>
            <person name="de Groot N.N."/>
        </authorList>
    </citation>
    <scope>NUCLEOTIDE SEQUENCE [LARGE SCALE GENOMIC DNA]</scope>
    <source>
        <strain evidence="1 2">ATCC 700224</strain>
    </source>
</reference>
<name>A0A1G7EM72_9PROT</name>
<dbReference type="AlphaFoldDB" id="A0A1G7EM72"/>
<evidence type="ECO:0000313" key="1">
    <source>
        <dbReference type="EMBL" id="SDE64788.1"/>
    </source>
</evidence>
<dbReference type="Proteomes" id="UP000199412">
    <property type="component" value="Unassembled WGS sequence"/>
</dbReference>
<dbReference type="RefSeq" id="WP_092786890.1">
    <property type="nucleotide sequence ID" value="NZ_FNAP01000009.1"/>
</dbReference>
<keyword evidence="2" id="KW-1185">Reference proteome</keyword>
<sequence>MDGFVKVARAVDTREGLTVTLYRRKRPAGFHVLARRTRAPGVEGRALRRFTLSTVSRLALISFRQGRSRGPAGRLAEPDGGRSAP</sequence>
<protein>
    <submittedName>
        <fullName evidence="1">Uncharacterized protein</fullName>
    </submittedName>
</protein>
<dbReference type="STRING" id="69960.SAMN05421720_109130"/>
<gene>
    <name evidence="1" type="ORF">SAMN05421720_109130</name>
</gene>
<accession>A0A1G7EM72</accession>
<proteinExistence type="predicted"/>
<evidence type="ECO:0000313" key="2">
    <source>
        <dbReference type="Proteomes" id="UP000199412"/>
    </source>
</evidence>